<organism evidence="1 2">
    <name type="scientific">Rangifer tarandus platyrhynchus</name>
    <name type="common">Svalbard reindeer</name>
    <dbReference type="NCBI Taxonomy" id="3082113"/>
    <lineage>
        <taxon>Eukaryota</taxon>
        <taxon>Metazoa</taxon>
        <taxon>Chordata</taxon>
        <taxon>Craniata</taxon>
        <taxon>Vertebrata</taxon>
        <taxon>Euteleostomi</taxon>
        <taxon>Mammalia</taxon>
        <taxon>Eutheria</taxon>
        <taxon>Laurasiatheria</taxon>
        <taxon>Artiodactyla</taxon>
        <taxon>Ruminantia</taxon>
        <taxon>Pecora</taxon>
        <taxon>Cervidae</taxon>
        <taxon>Odocoileinae</taxon>
        <taxon>Rangifer</taxon>
    </lineage>
</organism>
<evidence type="ECO:0000313" key="1">
    <source>
        <dbReference type="EMBL" id="CAI9156604.1"/>
    </source>
</evidence>
<gene>
    <name evidence="1" type="ORF">MRATA1EN1_LOCUS5566</name>
</gene>
<sequence>MPLFLTPLPEGMRSRGFHLVSLPLGRKGSLLISEQDTADASEMSWSVTTWLPEMRPEWPRCEVYIESTGAEQLIELSHPLRARRDLKFASTCELKRLRSSRQARTASALAQVEETQELVARAPERPRGARSLGLSGLEAGVAAAGALRGADSALPGNQGAQERLDWEPFEAGRNASVKRWEQAQPEQAFERCSGQLGLHPPPRCTITVTDEESSDKFKILDIQSLLGS</sequence>
<proteinExistence type="predicted"/>
<dbReference type="Proteomes" id="UP001176941">
    <property type="component" value="Chromosome 14"/>
</dbReference>
<reference evidence="1" key="1">
    <citation type="submission" date="2023-04" db="EMBL/GenBank/DDBJ databases">
        <authorList>
            <consortium name="ELIXIR-Norway"/>
        </authorList>
    </citation>
    <scope>NUCLEOTIDE SEQUENCE [LARGE SCALE GENOMIC DNA]</scope>
</reference>
<dbReference type="EMBL" id="OX459950">
    <property type="protein sequence ID" value="CAI9156604.1"/>
    <property type="molecule type" value="Genomic_DNA"/>
</dbReference>
<name>A0ABN8Y4U0_RANTA</name>
<evidence type="ECO:0000313" key="2">
    <source>
        <dbReference type="Proteomes" id="UP001176941"/>
    </source>
</evidence>
<keyword evidence="2" id="KW-1185">Reference proteome</keyword>
<accession>A0ABN8Y4U0</accession>
<protein>
    <submittedName>
        <fullName evidence="1">Uncharacterized protein</fullName>
    </submittedName>
</protein>